<accession>A0ABV7P602</accession>
<protein>
    <recommendedName>
        <fullName evidence="4">DUF2304 domain-containing protein</fullName>
    </recommendedName>
</protein>
<keyword evidence="1" id="KW-0812">Transmembrane</keyword>
<sequence length="137" mass="14687">MIILRSTPGPFEVMFMLAAIVGGVTILFTSYMTVVGRTIPVWMVLYIGIGLVVGGAMSLYGILTKRGVGPLIERAGLALLVILFVTYTGLIFMAVGVRGATSAVFFLAFAAASIARMHQINKAFREAAEELRERGAE</sequence>
<name>A0ABV7P602_9PSEU</name>
<comment type="caution">
    <text evidence="2">The sequence shown here is derived from an EMBL/GenBank/DDBJ whole genome shotgun (WGS) entry which is preliminary data.</text>
</comment>
<keyword evidence="1" id="KW-0472">Membrane</keyword>
<evidence type="ECO:0000256" key="1">
    <source>
        <dbReference type="SAM" id="Phobius"/>
    </source>
</evidence>
<dbReference type="EMBL" id="JBHRWK010000059">
    <property type="protein sequence ID" value="MFC3453990.1"/>
    <property type="molecule type" value="Genomic_DNA"/>
</dbReference>
<reference evidence="3" key="1">
    <citation type="journal article" date="2019" name="Int. J. Syst. Evol. Microbiol.">
        <title>The Global Catalogue of Microorganisms (GCM) 10K type strain sequencing project: providing services to taxonomists for standard genome sequencing and annotation.</title>
        <authorList>
            <consortium name="The Broad Institute Genomics Platform"/>
            <consortium name="The Broad Institute Genome Sequencing Center for Infectious Disease"/>
            <person name="Wu L."/>
            <person name="Ma J."/>
        </authorList>
    </citation>
    <scope>NUCLEOTIDE SEQUENCE [LARGE SCALE GENOMIC DNA]</scope>
    <source>
        <strain evidence="3">CGMCC 4.7676</strain>
    </source>
</reference>
<evidence type="ECO:0008006" key="4">
    <source>
        <dbReference type="Google" id="ProtNLM"/>
    </source>
</evidence>
<feature type="transmembrane region" description="Helical" evidence="1">
    <location>
        <begin position="75"/>
        <end position="94"/>
    </location>
</feature>
<gene>
    <name evidence="2" type="ORF">ACFOSH_31525</name>
</gene>
<keyword evidence="3" id="KW-1185">Reference proteome</keyword>
<feature type="transmembrane region" description="Helical" evidence="1">
    <location>
        <begin position="12"/>
        <end position="33"/>
    </location>
</feature>
<feature type="transmembrane region" description="Helical" evidence="1">
    <location>
        <begin position="39"/>
        <end position="63"/>
    </location>
</feature>
<organism evidence="2 3">
    <name type="scientific">Amycolatopsis speibonae</name>
    <dbReference type="NCBI Taxonomy" id="1450224"/>
    <lineage>
        <taxon>Bacteria</taxon>
        <taxon>Bacillati</taxon>
        <taxon>Actinomycetota</taxon>
        <taxon>Actinomycetes</taxon>
        <taxon>Pseudonocardiales</taxon>
        <taxon>Pseudonocardiaceae</taxon>
        <taxon>Amycolatopsis</taxon>
    </lineage>
</organism>
<dbReference type="Proteomes" id="UP001595645">
    <property type="component" value="Unassembled WGS sequence"/>
</dbReference>
<keyword evidence="1" id="KW-1133">Transmembrane helix</keyword>
<dbReference type="RefSeq" id="WP_378243104.1">
    <property type="nucleotide sequence ID" value="NZ_JBHRWK010000059.1"/>
</dbReference>
<proteinExistence type="predicted"/>
<evidence type="ECO:0000313" key="2">
    <source>
        <dbReference type="EMBL" id="MFC3453990.1"/>
    </source>
</evidence>
<evidence type="ECO:0000313" key="3">
    <source>
        <dbReference type="Proteomes" id="UP001595645"/>
    </source>
</evidence>